<evidence type="ECO:0000313" key="1">
    <source>
        <dbReference type="EMBL" id="KAK1379756.1"/>
    </source>
</evidence>
<comment type="caution">
    <text evidence="1">The sequence shown here is derived from an EMBL/GenBank/DDBJ whole genome shotgun (WGS) entry which is preliminary data.</text>
</comment>
<name>A0AAD8MNL9_9APIA</name>
<keyword evidence="2" id="KW-1185">Reference proteome</keyword>
<proteinExistence type="predicted"/>
<evidence type="ECO:0000313" key="2">
    <source>
        <dbReference type="Proteomes" id="UP001237642"/>
    </source>
</evidence>
<dbReference type="Proteomes" id="UP001237642">
    <property type="component" value="Unassembled WGS sequence"/>
</dbReference>
<organism evidence="1 2">
    <name type="scientific">Heracleum sosnowskyi</name>
    <dbReference type="NCBI Taxonomy" id="360622"/>
    <lineage>
        <taxon>Eukaryota</taxon>
        <taxon>Viridiplantae</taxon>
        <taxon>Streptophyta</taxon>
        <taxon>Embryophyta</taxon>
        <taxon>Tracheophyta</taxon>
        <taxon>Spermatophyta</taxon>
        <taxon>Magnoliopsida</taxon>
        <taxon>eudicotyledons</taxon>
        <taxon>Gunneridae</taxon>
        <taxon>Pentapetalae</taxon>
        <taxon>asterids</taxon>
        <taxon>campanulids</taxon>
        <taxon>Apiales</taxon>
        <taxon>Apiaceae</taxon>
        <taxon>Apioideae</taxon>
        <taxon>apioid superclade</taxon>
        <taxon>Tordylieae</taxon>
        <taxon>Tordyliinae</taxon>
        <taxon>Heracleum</taxon>
    </lineage>
</organism>
<reference evidence="1" key="2">
    <citation type="submission" date="2023-05" db="EMBL/GenBank/DDBJ databases">
        <authorList>
            <person name="Schelkunov M.I."/>
        </authorList>
    </citation>
    <scope>NUCLEOTIDE SEQUENCE</scope>
    <source>
        <strain evidence="1">Hsosn_3</strain>
        <tissue evidence="1">Leaf</tissue>
    </source>
</reference>
<accession>A0AAD8MNL9</accession>
<reference evidence="1" key="1">
    <citation type="submission" date="2023-02" db="EMBL/GenBank/DDBJ databases">
        <title>Genome of toxic invasive species Heracleum sosnowskyi carries increased number of genes despite the absence of recent whole-genome duplications.</title>
        <authorList>
            <person name="Schelkunov M."/>
            <person name="Shtratnikova V."/>
            <person name="Makarenko M."/>
            <person name="Klepikova A."/>
            <person name="Omelchenko D."/>
            <person name="Novikova G."/>
            <person name="Obukhova E."/>
            <person name="Bogdanov V."/>
            <person name="Penin A."/>
            <person name="Logacheva M."/>
        </authorList>
    </citation>
    <scope>NUCLEOTIDE SEQUENCE</scope>
    <source>
        <strain evidence="1">Hsosn_3</strain>
        <tissue evidence="1">Leaf</tissue>
    </source>
</reference>
<dbReference type="AlphaFoldDB" id="A0AAD8MNL9"/>
<gene>
    <name evidence="1" type="ORF">POM88_026500</name>
</gene>
<protein>
    <submittedName>
        <fullName evidence="1">Uncharacterized protein</fullName>
    </submittedName>
</protein>
<dbReference type="EMBL" id="JAUIZM010000006">
    <property type="protein sequence ID" value="KAK1379756.1"/>
    <property type="molecule type" value="Genomic_DNA"/>
</dbReference>
<sequence>MKEKARPVLWAFIGKPLKAATAAVGENPNGLEQPIVSYGGLKHSVERKPRPSLSSDPHNFEHEVRILLKGNSNMSEVKCDLCRSPYDPDLMYICSKTKRNFFSCVTYLKRIETTSKEAYEVASNVSADSFTPIAGNAFLPTGESPPCLKWNVSSNIEDNFLFNTDGLNYEEMEFEPHTYFSFNELLPDDDGAQLDRVDPSENFVENMDISYVSSRRWVESSNTWDWRCGNCQGWQ</sequence>